<dbReference type="SUPFAM" id="SSF46894">
    <property type="entry name" value="C-terminal effector domain of the bipartite response regulators"/>
    <property type="match status" value="1"/>
</dbReference>
<gene>
    <name evidence="5" type="ORF">P0Y65_08705</name>
</gene>
<dbReference type="PRINTS" id="PR00038">
    <property type="entry name" value="HTHLUXR"/>
</dbReference>
<dbReference type="InterPro" id="IPR036388">
    <property type="entry name" value="WH-like_DNA-bd_sf"/>
</dbReference>
<dbReference type="Proteomes" id="UP001217476">
    <property type="component" value="Chromosome"/>
</dbReference>
<dbReference type="PANTHER" id="PTHR44688">
    <property type="entry name" value="DNA-BINDING TRANSCRIPTIONAL ACTIVATOR DEVR_DOSR"/>
    <property type="match status" value="1"/>
</dbReference>
<evidence type="ECO:0000256" key="3">
    <source>
        <dbReference type="ARBA" id="ARBA00023163"/>
    </source>
</evidence>
<dbReference type="GO" id="GO:0006355">
    <property type="term" value="P:regulation of DNA-templated transcription"/>
    <property type="evidence" value="ECO:0007669"/>
    <property type="project" value="InterPro"/>
</dbReference>
<evidence type="ECO:0000313" key="5">
    <source>
        <dbReference type="EMBL" id="WEK06309.1"/>
    </source>
</evidence>
<dbReference type="GO" id="GO:0003677">
    <property type="term" value="F:DNA binding"/>
    <property type="evidence" value="ECO:0007669"/>
    <property type="project" value="UniProtKB-KW"/>
</dbReference>
<reference evidence="5" key="1">
    <citation type="submission" date="2023-03" db="EMBL/GenBank/DDBJ databases">
        <title>Andean soil-derived lignocellulolytic bacterial consortium as a source of novel taxa and putative plastic-active enzymes.</title>
        <authorList>
            <person name="Diaz-Garcia L."/>
            <person name="Chuvochina M."/>
            <person name="Feuerriegel G."/>
            <person name="Bunk B."/>
            <person name="Sproer C."/>
            <person name="Streit W.R."/>
            <person name="Rodriguez L.M."/>
            <person name="Overmann J."/>
            <person name="Jimenez D.J."/>
        </authorList>
    </citation>
    <scope>NUCLEOTIDE SEQUENCE</scope>
    <source>
        <strain evidence="5">MAG 4196</strain>
    </source>
</reference>
<dbReference type="PANTHER" id="PTHR44688:SF16">
    <property type="entry name" value="DNA-BINDING TRANSCRIPTIONAL ACTIVATOR DEVR_DOSR"/>
    <property type="match status" value="1"/>
</dbReference>
<keyword evidence="3" id="KW-0804">Transcription</keyword>
<dbReference type="Pfam" id="PF00196">
    <property type="entry name" value="GerE"/>
    <property type="match status" value="1"/>
</dbReference>
<dbReference type="EMBL" id="CP119312">
    <property type="protein sequence ID" value="WEK06309.1"/>
    <property type="molecule type" value="Genomic_DNA"/>
</dbReference>
<dbReference type="InterPro" id="IPR016032">
    <property type="entry name" value="Sig_transdc_resp-reg_C-effctor"/>
</dbReference>
<organism evidence="5 6">
    <name type="scientific">Candidatus Devosia phytovorans</name>
    <dbReference type="NCBI Taxonomy" id="3121372"/>
    <lineage>
        <taxon>Bacteria</taxon>
        <taxon>Pseudomonadati</taxon>
        <taxon>Pseudomonadota</taxon>
        <taxon>Alphaproteobacteria</taxon>
        <taxon>Hyphomicrobiales</taxon>
        <taxon>Devosiaceae</taxon>
        <taxon>Devosia</taxon>
    </lineage>
</organism>
<feature type="domain" description="HTH luxR-type" evidence="4">
    <location>
        <begin position="164"/>
        <end position="229"/>
    </location>
</feature>
<accession>A0AAJ6B2D4</accession>
<dbReference type="Gene3D" id="1.10.10.10">
    <property type="entry name" value="Winged helix-like DNA-binding domain superfamily/Winged helix DNA-binding domain"/>
    <property type="match status" value="1"/>
</dbReference>
<evidence type="ECO:0000259" key="4">
    <source>
        <dbReference type="PROSITE" id="PS50043"/>
    </source>
</evidence>
<proteinExistence type="predicted"/>
<dbReference type="AlphaFoldDB" id="A0AAJ6B2D4"/>
<dbReference type="SMART" id="SM00421">
    <property type="entry name" value="HTH_LUXR"/>
    <property type="match status" value="1"/>
</dbReference>
<dbReference type="InterPro" id="IPR000792">
    <property type="entry name" value="Tscrpt_reg_LuxR_C"/>
</dbReference>
<keyword evidence="2" id="KW-0238">DNA-binding</keyword>
<protein>
    <submittedName>
        <fullName evidence="5">Helix-turn-helix transcriptional regulator</fullName>
    </submittedName>
</protein>
<dbReference type="PROSITE" id="PS50043">
    <property type="entry name" value="HTH_LUXR_2"/>
    <property type="match status" value="1"/>
</dbReference>
<evidence type="ECO:0000313" key="6">
    <source>
        <dbReference type="Proteomes" id="UP001217476"/>
    </source>
</evidence>
<keyword evidence="1" id="KW-0805">Transcription regulation</keyword>
<sequence length="232" mass="26259">MLELVEPFIELSRRMRTRQDVRAGLEKTCETFGFRSAILMEYTPRLDAIVDYIDTDEARSLRWKKPQTTNSIRRVVDDSQHLIEQGRVVSFAASRFDSADPSRKMAEELDLLDCVSAPIVEDHDVAGAIFFSGLPPLSPKRETGLHAISYLLFASLRTVRQHDDPGHRASLTPREKEVMIQSSLGYTSPEIAGMLGLAERTVNQHIENVAYKFGTKNRIHTVANLLRLHLLD</sequence>
<dbReference type="PROSITE" id="PS00622">
    <property type="entry name" value="HTH_LUXR_1"/>
    <property type="match status" value="1"/>
</dbReference>
<evidence type="ECO:0000256" key="1">
    <source>
        <dbReference type="ARBA" id="ARBA00023015"/>
    </source>
</evidence>
<name>A0AAJ6B2D4_9HYPH</name>
<dbReference type="CDD" id="cd06170">
    <property type="entry name" value="LuxR_C_like"/>
    <property type="match status" value="1"/>
</dbReference>
<evidence type="ECO:0000256" key="2">
    <source>
        <dbReference type="ARBA" id="ARBA00023125"/>
    </source>
</evidence>